<keyword evidence="3" id="KW-1185">Reference proteome</keyword>
<reference evidence="2" key="1">
    <citation type="journal article" date="2023" name="G3 (Bethesda)">
        <title>A reference genome for the long-term kleptoplast-retaining sea slug Elysia crispata morphotype clarki.</title>
        <authorList>
            <person name="Eastman K.E."/>
            <person name="Pendleton A.L."/>
            <person name="Shaikh M.A."/>
            <person name="Suttiyut T."/>
            <person name="Ogas R."/>
            <person name="Tomko P."/>
            <person name="Gavelis G."/>
            <person name="Widhalm J.R."/>
            <person name="Wisecaver J.H."/>
        </authorList>
    </citation>
    <scope>NUCLEOTIDE SEQUENCE</scope>
    <source>
        <strain evidence="2">ECLA1</strain>
    </source>
</reference>
<feature type="region of interest" description="Disordered" evidence="1">
    <location>
        <begin position="99"/>
        <end position="119"/>
    </location>
</feature>
<dbReference type="Proteomes" id="UP001283361">
    <property type="component" value="Unassembled WGS sequence"/>
</dbReference>
<protein>
    <submittedName>
        <fullName evidence="2">Uncharacterized protein</fullName>
    </submittedName>
</protein>
<dbReference type="AlphaFoldDB" id="A0AAE1DKG6"/>
<proteinExistence type="predicted"/>
<sequence>MFSSSDNCKRLYGNLSEEASLKSYKTKKKNLIRIGSAEFIGMIYTHLQKHFLRLDVLKPASLWAAAPQSPGFEQIPTRVISPMGLGNVSAGLLGASEKISSNAGNDEHTETVKSNIPSGINRCPPRNAWSRKDRSLEITVDWA</sequence>
<organism evidence="2 3">
    <name type="scientific">Elysia crispata</name>
    <name type="common">lettuce slug</name>
    <dbReference type="NCBI Taxonomy" id="231223"/>
    <lineage>
        <taxon>Eukaryota</taxon>
        <taxon>Metazoa</taxon>
        <taxon>Spiralia</taxon>
        <taxon>Lophotrochozoa</taxon>
        <taxon>Mollusca</taxon>
        <taxon>Gastropoda</taxon>
        <taxon>Heterobranchia</taxon>
        <taxon>Euthyneura</taxon>
        <taxon>Panpulmonata</taxon>
        <taxon>Sacoglossa</taxon>
        <taxon>Placobranchoidea</taxon>
        <taxon>Plakobranchidae</taxon>
        <taxon>Elysia</taxon>
    </lineage>
</organism>
<evidence type="ECO:0000256" key="1">
    <source>
        <dbReference type="SAM" id="MobiDB-lite"/>
    </source>
</evidence>
<comment type="caution">
    <text evidence="2">The sequence shown here is derived from an EMBL/GenBank/DDBJ whole genome shotgun (WGS) entry which is preliminary data.</text>
</comment>
<gene>
    <name evidence="2" type="ORF">RRG08_010987</name>
</gene>
<evidence type="ECO:0000313" key="3">
    <source>
        <dbReference type="Proteomes" id="UP001283361"/>
    </source>
</evidence>
<name>A0AAE1DKG6_9GAST</name>
<dbReference type="EMBL" id="JAWDGP010003509">
    <property type="protein sequence ID" value="KAK3773777.1"/>
    <property type="molecule type" value="Genomic_DNA"/>
</dbReference>
<accession>A0AAE1DKG6</accession>
<evidence type="ECO:0000313" key="2">
    <source>
        <dbReference type="EMBL" id="KAK3773777.1"/>
    </source>
</evidence>